<evidence type="ECO:0000256" key="2">
    <source>
        <dbReference type="SAM" id="SignalP"/>
    </source>
</evidence>
<dbReference type="EMBL" id="JBHUEY010000001">
    <property type="protein sequence ID" value="MFD1782052.1"/>
    <property type="molecule type" value="Genomic_DNA"/>
</dbReference>
<feature type="region of interest" description="Disordered" evidence="1">
    <location>
        <begin position="218"/>
        <end position="245"/>
    </location>
</feature>
<organism evidence="3 4">
    <name type="scientific">Phenylobacterium terrae</name>
    <dbReference type="NCBI Taxonomy" id="2665495"/>
    <lineage>
        <taxon>Bacteria</taxon>
        <taxon>Pseudomonadati</taxon>
        <taxon>Pseudomonadota</taxon>
        <taxon>Alphaproteobacteria</taxon>
        <taxon>Caulobacterales</taxon>
        <taxon>Caulobacteraceae</taxon>
        <taxon>Phenylobacterium</taxon>
    </lineage>
</organism>
<accession>A0ABW4MVP8</accession>
<feature type="chain" id="PRO_5046126113" evidence="2">
    <location>
        <begin position="26"/>
        <end position="261"/>
    </location>
</feature>
<sequence length="261" mass="28238">MKTVLTATAFWLGVIGVGAPSLATAAVESKEEAPAAAPASHQAAQLADWIIASGDNRGLPFAIVDKATAEVLVFAPEGELLGATTALIGAAFGDDSVPGIGDRELNEIAPEERTTPAGRFMAAYGPAKGRKKVLWVDYATAVSLHPVVTSNPKERRMQRLRSPEPDDNRITYGCINVTSAFYKQIVRPTFSGQGGVFYVLPESRSMAEVFPAFHSPRHAAAEAKDERRRKRVRGPDIAEPSDERWREGPRSIKALFGRWGR</sequence>
<evidence type="ECO:0000313" key="3">
    <source>
        <dbReference type="EMBL" id="MFD1782052.1"/>
    </source>
</evidence>
<feature type="compositionally biased region" description="Basic and acidic residues" evidence="1">
    <location>
        <begin position="233"/>
        <end position="245"/>
    </location>
</feature>
<proteinExistence type="predicted"/>
<reference evidence="4" key="1">
    <citation type="journal article" date="2019" name="Int. J. Syst. Evol. Microbiol.">
        <title>The Global Catalogue of Microorganisms (GCM) 10K type strain sequencing project: providing services to taxonomists for standard genome sequencing and annotation.</title>
        <authorList>
            <consortium name="The Broad Institute Genomics Platform"/>
            <consortium name="The Broad Institute Genome Sequencing Center for Infectious Disease"/>
            <person name="Wu L."/>
            <person name="Ma J."/>
        </authorList>
    </citation>
    <scope>NUCLEOTIDE SEQUENCE [LARGE SCALE GENOMIC DNA]</scope>
    <source>
        <strain evidence="4">DFY28</strain>
    </source>
</reference>
<name>A0ABW4MVP8_9CAUL</name>
<comment type="caution">
    <text evidence="3">The sequence shown here is derived from an EMBL/GenBank/DDBJ whole genome shotgun (WGS) entry which is preliminary data.</text>
</comment>
<dbReference type="Proteomes" id="UP001597237">
    <property type="component" value="Unassembled WGS sequence"/>
</dbReference>
<evidence type="ECO:0000256" key="1">
    <source>
        <dbReference type="SAM" id="MobiDB-lite"/>
    </source>
</evidence>
<evidence type="ECO:0000313" key="4">
    <source>
        <dbReference type="Proteomes" id="UP001597237"/>
    </source>
</evidence>
<keyword evidence="4" id="KW-1185">Reference proteome</keyword>
<feature type="signal peptide" evidence="2">
    <location>
        <begin position="1"/>
        <end position="25"/>
    </location>
</feature>
<gene>
    <name evidence="3" type="ORF">ACFSC0_01505</name>
</gene>
<protein>
    <submittedName>
        <fullName evidence="3">L,D-transpeptidase</fullName>
    </submittedName>
</protein>
<keyword evidence="2" id="KW-0732">Signal</keyword>
<dbReference type="RefSeq" id="WP_377281117.1">
    <property type="nucleotide sequence ID" value="NZ_JBHRSI010000003.1"/>
</dbReference>